<accession>A0A8D0CM43</accession>
<proteinExistence type="predicted"/>
<dbReference type="Ensembl" id="ENSSFOT00015046660.1">
    <property type="protein sequence ID" value="ENSSFOP00015076606.1"/>
    <property type="gene ID" value="ENSSFOG00015028208.1"/>
</dbReference>
<sequence>YCHLICSFCCFHYFNLTITELNRELEEAQETLSKIQGEVSCQFLLLSACSFQSHSITLSHAVFSLYFGAASRSAFSVALTDSSWCFGPFRTEMIVKYQVSFLNLGNDYNKSTGNFVAPRSGVYVFAVTAVSDSGSPGTPLAACVILRVNNLEVASISEKNDQDQEDSGTVVLTVQLNAGDHVAVYMPPGCFLCDSKQHLNTFTGFLLYSTK</sequence>
<evidence type="ECO:0000313" key="5">
    <source>
        <dbReference type="Ensembl" id="ENSSFOP00015076606.1"/>
    </source>
</evidence>
<evidence type="ECO:0000256" key="2">
    <source>
        <dbReference type="ARBA" id="ARBA00022525"/>
    </source>
</evidence>
<dbReference type="Proteomes" id="UP000694397">
    <property type="component" value="Chromosome 10"/>
</dbReference>
<keyword evidence="3" id="KW-0732">Signal</keyword>
<dbReference type="OrthoDB" id="6080680at2759"/>
<evidence type="ECO:0000259" key="4">
    <source>
        <dbReference type="PROSITE" id="PS50871"/>
    </source>
</evidence>
<dbReference type="GO" id="GO:0005576">
    <property type="term" value="C:extracellular region"/>
    <property type="evidence" value="ECO:0007669"/>
    <property type="project" value="UniProtKB-SubCell"/>
</dbReference>
<dbReference type="AlphaFoldDB" id="A0A8D0CM43"/>
<dbReference type="PANTHER" id="PTHR22923:SF103">
    <property type="entry name" value="CEREBELLIN 20-RELATED"/>
    <property type="match status" value="1"/>
</dbReference>
<organism evidence="5 6">
    <name type="scientific">Scleropages formosus</name>
    <name type="common">Asian bonytongue</name>
    <name type="synonym">Osteoglossum formosum</name>
    <dbReference type="NCBI Taxonomy" id="113540"/>
    <lineage>
        <taxon>Eukaryota</taxon>
        <taxon>Metazoa</taxon>
        <taxon>Chordata</taxon>
        <taxon>Craniata</taxon>
        <taxon>Vertebrata</taxon>
        <taxon>Euteleostomi</taxon>
        <taxon>Actinopterygii</taxon>
        <taxon>Neopterygii</taxon>
        <taxon>Teleostei</taxon>
        <taxon>Osteoglossocephala</taxon>
        <taxon>Osteoglossomorpha</taxon>
        <taxon>Osteoglossiformes</taxon>
        <taxon>Osteoglossidae</taxon>
        <taxon>Scleropages</taxon>
    </lineage>
</organism>
<dbReference type="SMART" id="SM00110">
    <property type="entry name" value="C1Q"/>
    <property type="match status" value="1"/>
</dbReference>
<dbReference type="InterPro" id="IPR050822">
    <property type="entry name" value="Cerebellin_Synaptic_Org"/>
</dbReference>
<protein>
    <submittedName>
        <fullName evidence="5">Cerebellin 20</fullName>
    </submittedName>
</protein>
<dbReference type="PROSITE" id="PS50871">
    <property type="entry name" value="C1Q"/>
    <property type="match status" value="1"/>
</dbReference>
<comment type="subcellular location">
    <subcellularLocation>
        <location evidence="1">Secreted</location>
    </subcellularLocation>
</comment>
<dbReference type="GO" id="GO:0099558">
    <property type="term" value="P:maintenance of synapse structure"/>
    <property type="evidence" value="ECO:0007669"/>
    <property type="project" value="TreeGrafter"/>
</dbReference>
<dbReference type="Gene3D" id="2.60.120.40">
    <property type="match status" value="1"/>
</dbReference>
<reference evidence="5" key="2">
    <citation type="submission" date="2025-08" db="UniProtKB">
        <authorList>
            <consortium name="Ensembl"/>
        </authorList>
    </citation>
    <scope>IDENTIFICATION</scope>
</reference>
<evidence type="ECO:0000256" key="1">
    <source>
        <dbReference type="ARBA" id="ARBA00004613"/>
    </source>
</evidence>
<dbReference type="InterPro" id="IPR008983">
    <property type="entry name" value="Tumour_necrosis_fac-like_dom"/>
</dbReference>
<name>A0A8D0CM43_SCLFO</name>
<dbReference type="GeneTree" id="ENSGT00940000163520"/>
<keyword evidence="6" id="KW-1185">Reference proteome</keyword>
<dbReference type="GO" id="GO:0045202">
    <property type="term" value="C:synapse"/>
    <property type="evidence" value="ECO:0007669"/>
    <property type="project" value="TreeGrafter"/>
</dbReference>
<dbReference type="Pfam" id="PF00386">
    <property type="entry name" value="C1q"/>
    <property type="match status" value="1"/>
</dbReference>
<feature type="domain" description="C1q" evidence="4">
    <location>
        <begin position="68"/>
        <end position="211"/>
    </location>
</feature>
<reference evidence="5" key="3">
    <citation type="submission" date="2025-09" db="UniProtKB">
        <authorList>
            <consortium name="Ensembl"/>
        </authorList>
    </citation>
    <scope>IDENTIFICATION</scope>
</reference>
<evidence type="ECO:0000256" key="3">
    <source>
        <dbReference type="ARBA" id="ARBA00022729"/>
    </source>
</evidence>
<keyword evidence="2" id="KW-0964">Secreted</keyword>
<dbReference type="SUPFAM" id="SSF49842">
    <property type="entry name" value="TNF-like"/>
    <property type="match status" value="1"/>
</dbReference>
<reference evidence="5 6" key="1">
    <citation type="submission" date="2019-04" db="EMBL/GenBank/DDBJ databases">
        <authorList>
            <consortium name="Wellcome Sanger Institute Data Sharing"/>
        </authorList>
    </citation>
    <scope>NUCLEOTIDE SEQUENCE [LARGE SCALE GENOMIC DNA]</scope>
</reference>
<dbReference type="InterPro" id="IPR001073">
    <property type="entry name" value="C1q_dom"/>
</dbReference>
<evidence type="ECO:0000313" key="6">
    <source>
        <dbReference type="Proteomes" id="UP000694397"/>
    </source>
</evidence>
<dbReference type="PANTHER" id="PTHR22923">
    <property type="entry name" value="CEREBELLIN-RELATED"/>
    <property type="match status" value="1"/>
</dbReference>